<protein>
    <recommendedName>
        <fullName evidence="3">ABC transporter substrate-binding protein</fullName>
    </recommendedName>
</protein>
<dbReference type="EMBL" id="MHRM01000012">
    <property type="protein sequence ID" value="OHA24118.1"/>
    <property type="molecule type" value="Genomic_DNA"/>
</dbReference>
<dbReference type="SUPFAM" id="SSF53850">
    <property type="entry name" value="Periplasmic binding protein-like II"/>
    <property type="match status" value="1"/>
</dbReference>
<comment type="caution">
    <text evidence="1">The sequence shown here is derived from an EMBL/GenBank/DDBJ whole genome shotgun (WGS) entry which is preliminary data.</text>
</comment>
<dbReference type="Pfam" id="PF01547">
    <property type="entry name" value="SBP_bac_1"/>
    <property type="match status" value="1"/>
</dbReference>
<accession>A0A1G2MJU5</accession>
<dbReference type="Gene3D" id="3.40.190.10">
    <property type="entry name" value="Periplasmic binding protein-like II"/>
    <property type="match status" value="1"/>
</dbReference>
<dbReference type="InterPro" id="IPR050490">
    <property type="entry name" value="Bact_solute-bd_prot1"/>
</dbReference>
<dbReference type="InterPro" id="IPR006059">
    <property type="entry name" value="SBP"/>
</dbReference>
<dbReference type="PANTHER" id="PTHR43649:SF12">
    <property type="entry name" value="DIACETYLCHITOBIOSE BINDING PROTEIN DASA"/>
    <property type="match status" value="1"/>
</dbReference>
<dbReference type="AlphaFoldDB" id="A0A1G2MJU5"/>
<name>A0A1G2MJU5_9BACT</name>
<dbReference type="Proteomes" id="UP000178413">
    <property type="component" value="Unassembled WGS sequence"/>
</dbReference>
<evidence type="ECO:0000313" key="1">
    <source>
        <dbReference type="EMBL" id="OHA24118.1"/>
    </source>
</evidence>
<evidence type="ECO:0008006" key="3">
    <source>
        <dbReference type="Google" id="ProtNLM"/>
    </source>
</evidence>
<dbReference type="PANTHER" id="PTHR43649">
    <property type="entry name" value="ARABINOSE-BINDING PROTEIN-RELATED"/>
    <property type="match status" value="1"/>
</dbReference>
<proteinExistence type="predicted"/>
<gene>
    <name evidence="1" type="ORF">A3D50_01085</name>
</gene>
<reference evidence="1 2" key="1">
    <citation type="journal article" date="2016" name="Nat. Commun.">
        <title>Thousands of microbial genomes shed light on interconnected biogeochemical processes in an aquifer system.</title>
        <authorList>
            <person name="Anantharaman K."/>
            <person name="Brown C.T."/>
            <person name="Hug L.A."/>
            <person name="Sharon I."/>
            <person name="Castelle C.J."/>
            <person name="Probst A.J."/>
            <person name="Thomas B.C."/>
            <person name="Singh A."/>
            <person name="Wilkins M.J."/>
            <person name="Karaoz U."/>
            <person name="Brodie E.L."/>
            <person name="Williams K.H."/>
            <person name="Hubbard S.S."/>
            <person name="Banfield J.F."/>
        </authorList>
    </citation>
    <scope>NUCLEOTIDE SEQUENCE [LARGE SCALE GENOMIC DNA]</scope>
</reference>
<dbReference type="STRING" id="1802308.A3D50_01085"/>
<evidence type="ECO:0000313" key="2">
    <source>
        <dbReference type="Proteomes" id="UP000178413"/>
    </source>
</evidence>
<organism evidence="1 2">
    <name type="scientific">Candidatus Taylorbacteria bacterium RIFCSPHIGHO2_02_FULL_44_12</name>
    <dbReference type="NCBI Taxonomy" id="1802308"/>
    <lineage>
        <taxon>Bacteria</taxon>
        <taxon>Candidatus Tayloriibacteriota</taxon>
    </lineage>
</organism>
<sequence length="430" mass="47850">MSKFQIITLSIFILFIIAGVTAFATYKGSGSGETLPPITIWGTFPSDIFEQYAAMVSNASTQKFTVSYTEKRPEQFSRDFISVLARGRGPDAILITADMFLPHTDKIYPIPYELISQRDFRDTYIQEGEIYLFPDGLMALPFTIDPLIMFWNRDTFDSAGIATYPRYWDEFDSLVAKLTTKDTNGNIRKSALAMGEFSNITNARELLGSLFLQAGNPIVSRTNNGFSITLFGTQNPSLSSPLQFFVRFADPSNEDYSWNRGLPQSKSAFLGGTLAIYFGFASELGDIHDKNPNLNFDAALLPQLRTGGQKATYGKMYGLSIVRASPNQSATYEVIKALTLPENIAELSRTMYLPTVRRDLITQGSSDSYISIFNQAALVARTWPDTDPADSRQVFTTLVESLTSGRRSITQALNDAQDQYSSLLQQALEE</sequence>